<evidence type="ECO:0000256" key="2">
    <source>
        <dbReference type="ARBA" id="ARBA00022605"/>
    </source>
</evidence>
<dbReference type="PIRSF" id="PIRSF000729">
    <property type="entry name" value="GK"/>
    <property type="match status" value="1"/>
</dbReference>
<dbReference type="EMBL" id="BLJN01000001">
    <property type="protein sequence ID" value="GFE79367.1"/>
    <property type="molecule type" value="Genomic_DNA"/>
</dbReference>
<dbReference type="InterPro" id="IPR015947">
    <property type="entry name" value="PUA-like_sf"/>
</dbReference>
<keyword evidence="4 8" id="KW-0808">Transferase</keyword>
<feature type="binding site" evidence="8">
    <location>
        <position position="64"/>
    </location>
    <ligand>
        <name>substrate</name>
    </ligand>
</feature>
<evidence type="ECO:0000256" key="6">
    <source>
        <dbReference type="ARBA" id="ARBA00022777"/>
    </source>
</evidence>
<protein>
    <recommendedName>
        <fullName evidence="8">Glutamate 5-kinase</fullName>
        <ecNumber evidence="8">2.7.2.11</ecNumber>
    </recommendedName>
    <alternativeName>
        <fullName evidence="8">Gamma-glutamyl kinase</fullName>
        <shortName evidence="8">GK</shortName>
    </alternativeName>
</protein>
<dbReference type="FunFam" id="2.30.130.10:FF:000007">
    <property type="entry name" value="Glutamate 5-kinase"/>
    <property type="match status" value="1"/>
</dbReference>
<evidence type="ECO:0000259" key="9">
    <source>
        <dbReference type="SMART" id="SM00359"/>
    </source>
</evidence>
<evidence type="ECO:0000256" key="3">
    <source>
        <dbReference type="ARBA" id="ARBA00022650"/>
    </source>
</evidence>
<keyword evidence="7 8" id="KW-0067">ATP-binding</keyword>
<dbReference type="Pfam" id="PF00696">
    <property type="entry name" value="AA_kinase"/>
    <property type="match status" value="1"/>
</dbReference>
<dbReference type="SUPFAM" id="SSF53633">
    <property type="entry name" value="Carbamate kinase-like"/>
    <property type="match status" value="1"/>
</dbReference>
<gene>
    <name evidence="8 10" type="primary">proB</name>
    <name evidence="10" type="ORF">GCM10011487_13670</name>
</gene>
<dbReference type="CDD" id="cd04242">
    <property type="entry name" value="AAK_G5K_ProB"/>
    <property type="match status" value="1"/>
</dbReference>
<sequence>MTTTPRVQPSAQPLLQARRIVIKVGSALLADAASGAVRRDWLETLAADIGALRRRGQEVLLVSSGAIALGRRQLGLAPGKLKLEEKQAAAAVGQIRLAHAWTEVLEHHELSVAQILLTPGDTEQRRRYLNARNTLRTLLKLGSVPVINENDTVATAEIRYGDNDRLAARVAQMISADCLILLSDVDGLYTADPTRDPNAQFIPEVRTITPEIQAMAGGSASAVGTGGMATKITAAKIAVGAGCHMCVSLGRELHPVKRIEDGARCSWFYPSASPSTMRKQWIAGTLQPAGELYVDEGAAAALSRGKSLLPAGVTRIVGPFQRGDALIVRDAMGKEIARGLVAYSSADAERLLGHKSSEIETLLGFHGRDEMIHRDDLVLTS</sequence>
<dbReference type="InterPro" id="IPR019797">
    <property type="entry name" value="Glutamate_5-kinase_CS"/>
</dbReference>
<comment type="catalytic activity">
    <reaction evidence="8">
        <text>L-glutamate + ATP = L-glutamyl 5-phosphate + ADP</text>
        <dbReference type="Rhea" id="RHEA:14877"/>
        <dbReference type="ChEBI" id="CHEBI:29985"/>
        <dbReference type="ChEBI" id="CHEBI:30616"/>
        <dbReference type="ChEBI" id="CHEBI:58274"/>
        <dbReference type="ChEBI" id="CHEBI:456216"/>
        <dbReference type="EC" id="2.7.2.11"/>
    </reaction>
</comment>
<name>A0A829Y7X1_9GAMM</name>
<dbReference type="HAMAP" id="MF_00456">
    <property type="entry name" value="ProB"/>
    <property type="match status" value="1"/>
</dbReference>
<dbReference type="InterPro" id="IPR005715">
    <property type="entry name" value="Glu_5kinase/COase_Synthase"/>
</dbReference>
<dbReference type="FunFam" id="3.40.1160.10:FF:000018">
    <property type="entry name" value="Glutamate 5-kinase"/>
    <property type="match status" value="1"/>
</dbReference>
<dbReference type="Gene3D" id="2.30.130.10">
    <property type="entry name" value="PUA domain"/>
    <property type="match status" value="1"/>
</dbReference>
<dbReference type="UniPathway" id="UPA00098">
    <property type="reaction ID" value="UER00359"/>
</dbReference>
<dbReference type="PRINTS" id="PR00474">
    <property type="entry name" value="GLU5KINASE"/>
</dbReference>
<dbReference type="Gene3D" id="3.40.1160.10">
    <property type="entry name" value="Acetylglutamate kinase-like"/>
    <property type="match status" value="1"/>
</dbReference>
<evidence type="ECO:0000256" key="8">
    <source>
        <dbReference type="HAMAP-Rule" id="MF_00456"/>
    </source>
</evidence>
<evidence type="ECO:0000256" key="5">
    <source>
        <dbReference type="ARBA" id="ARBA00022741"/>
    </source>
</evidence>
<evidence type="ECO:0000313" key="11">
    <source>
        <dbReference type="Proteomes" id="UP000445000"/>
    </source>
</evidence>
<dbReference type="Pfam" id="PF01472">
    <property type="entry name" value="PUA"/>
    <property type="match status" value="1"/>
</dbReference>
<reference evidence="11" key="1">
    <citation type="submission" date="2020-01" db="EMBL/GenBank/DDBJ databases">
        <title>'Steroidobacter agaridevorans' sp. nov., agar-degrading bacteria isolated from rhizosphere soils.</title>
        <authorList>
            <person name="Ikenaga M."/>
            <person name="Kataoka M."/>
            <person name="Murouchi A."/>
            <person name="Katsuragi S."/>
            <person name="Sakai M."/>
        </authorList>
    </citation>
    <scope>NUCLEOTIDE SEQUENCE [LARGE SCALE GENOMIC DNA]</scope>
    <source>
        <strain evidence="11">YU21-B</strain>
    </source>
</reference>
<dbReference type="RefSeq" id="WP_161811041.1">
    <property type="nucleotide sequence ID" value="NZ_BLJN01000001.1"/>
</dbReference>
<dbReference type="PROSITE" id="PS50890">
    <property type="entry name" value="PUA"/>
    <property type="match status" value="1"/>
</dbReference>
<dbReference type="SUPFAM" id="SSF88697">
    <property type="entry name" value="PUA domain-like"/>
    <property type="match status" value="1"/>
</dbReference>
<keyword evidence="3 8" id="KW-0641">Proline biosynthesis</keyword>
<dbReference type="InterPro" id="IPR002478">
    <property type="entry name" value="PUA"/>
</dbReference>
<feature type="binding site" evidence="8">
    <location>
        <position position="23"/>
    </location>
    <ligand>
        <name>ATP</name>
        <dbReference type="ChEBI" id="CHEBI:30616"/>
    </ligand>
</feature>
<dbReference type="CDD" id="cd21157">
    <property type="entry name" value="PUA_G5K"/>
    <property type="match status" value="1"/>
</dbReference>
<dbReference type="PROSITE" id="PS00902">
    <property type="entry name" value="GLUTAMATE_5_KINASE"/>
    <property type="match status" value="1"/>
</dbReference>
<dbReference type="GO" id="GO:0055129">
    <property type="term" value="P:L-proline biosynthetic process"/>
    <property type="evidence" value="ECO:0007669"/>
    <property type="project" value="UniProtKB-UniRule"/>
</dbReference>
<dbReference type="GO" id="GO:0003723">
    <property type="term" value="F:RNA binding"/>
    <property type="evidence" value="ECO:0007669"/>
    <property type="project" value="InterPro"/>
</dbReference>
<keyword evidence="1 8" id="KW-0963">Cytoplasm</keyword>
<dbReference type="EC" id="2.7.2.11" evidence="8"/>
<evidence type="ECO:0000313" key="10">
    <source>
        <dbReference type="EMBL" id="GFE79367.1"/>
    </source>
</evidence>
<proteinExistence type="inferred from homology"/>
<dbReference type="InterPro" id="IPR036974">
    <property type="entry name" value="PUA_sf"/>
</dbReference>
<keyword evidence="2 8" id="KW-0028">Amino-acid biosynthesis</keyword>
<comment type="caution">
    <text evidence="10">The sequence shown here is derived from an EMBL/GenBank/DDBJ whole genome shotgun (WGS) entry which is preliminary data.</text>
</comment>
<dbReference type="InterPro" id="IPR001048">
    <property type="entry name" value="Asp/Glu/Uridylate_kinase"/>
</dbReference>
<feature type="binding site" evidence="8">
    <location>
        <begin position="225"/>
        <end position="231"/>
    </location>
    <ligand>
        <name>ATP</name>
        <dbReference type="ChEBI" id="CHEBI:30616"/>
    </ligand>
</feature>
<dbReference type="SMART" id="SM00359">
    <property type="entry name" value="PUA"/>
    <property type="match status" value="1"/>
</dbReference>
<dbReference type="GO" id="GO:0005524">
    <property type="term" value="F:ATP binding"/>
    <property type="evidence" value="ECO:0007669"/>
    <property type="project" value="UniProtKB-KW"/>
</dbReference>
<feature type="binding site" evidence="8">
    <location>
        <begin position="183"/>
        <end position="184"/>
    </location>
    <ligand>
        <name>ATP</name>
        <dbReference type="ChEBI" id="CHEBI:30616"/>
    </ligand>
</feature>
<comment type="similarity">
    <text evidence="8">Belongs to the glutamate 5-kinase family.</text>
</comment>
<dbReference type="GO" id="GO:0004349">
    <property type="term" value="F:glutamate 5-kinase activity"/>
    <property type="evidence" value="ECO:0007669"/>
    <property type="project" value="UniProtKB-UniRule"/>
</dbReference>
<organism evidence="10 11">
    <name type="scientific">Steroidobacter agaridevorans</name>
    <dbReference type="NCBI Taxonomy" id="2695856"/>
    <lineage>
        <taxon>Bacteria</taxon>
        <taxon>Pseudomonadati</taxon>
        <taxon>Pseudomonadota</taxon>
        <taxon>Gammaproteobacteria</taxon>
        <taxon>Steroidobacterales</taxon>
        <taxon>Steroidobacteraceae</taxon>
        <taxon>Steroidobacter</taxon>
    </lineage>
</organism>
<accession>A0A829Y7X1</accession>
<comment type="function">
    <text evidence="8">Catalyzes the transfer of a phosphate group to glutamate to form L-glutamate 5-phosphate.</text>
</comment>
<dbReference type="InterPro" id="IPR036393">
    <property type="entry name" value="AceGlu_kinase-like_sf"/>
</dbReference>
<dbReference type="InterPro" id="IPR011529">
    <property type="entry name" value="Glu_5kinase"/>
</dbReference>
<dbReference type="NCBIfam" id="TIGR01027">
    <property type="entry name" value="proB"/>
    <property type="match status" value="1"/>
</dbReference>
<dbReference type="GO" id="GO:0005829">
    <property type="term" value="C:cytosol"/>
    <property type="evidence" value="ECO:0007669"/>
    <property type="project" value="TreeGrafter"/>
</dbReference>
<keyword evidence="6 8" id="KW-0418">Kinase</keyword>
<dbReference type="PANTHER" id="PTHR43654">
    <property type="entry name" value="GLUTAMATE 5-KINASE"/>
    <property type="match status" value="1"/>
</dbReference>
<comment type="pathway">
    <text evidence="8">Amino-acid biosynthesis; L-proline biosynthesis; L-glutamate 5-semialdehyde from L-glutamate: step 1/2.</text>
</comment>
<evidence type="ECO:0000256" key="4">
    <source>
        <dbReference type="ARBA" id="ARBA00022679"/>
    </source>
</evidence>
<dbReference type="Proteomes" id="UP000445000">
    <property type="component" value="Unassembled WGS sequence"/>
</dbReference>
<feature type="binding site" evidence="8">
    <location>
        <position position="151"/>
    </location>
    <ligand>
        <name>substrate</name>
    </ligand>
</feature>
<keyword evidence="5 8" id="KW-0547">Nucleotide-binding</keyword>
<dbReference type="InterPro" id="IPR041739">
    <property type="entry name" value="G5K_ProB"/>
</dbReference>
<comment type="subcellular location">
    <subcellularLocation>
        <location evidence="8">Cytoplasm</location>
    </subcellularLocation>
</comment>
<feature type="domain" description="PUA" evidence="9">
    <location>
        <begin position="290"/>
        <end position="372"/>
    </location>
</feature>
<feature type="binding site" evidence="8">
    <location>
        <position position="163"/>
    </location>
    <ligand>
        <name>substrate</name>
    </ligand>
</feature>
<dbReference type="AlphaFoldDB" id="A0A829Y7X1"/>
<evidence type="ECO:0000256" key="7">
    <source>
        <dbReference type="ARBA" id="ARBA00022840"/>
    </source>
</evidence>
<dbReference type="PANTHER" id="PTHR43654:SF1">
    <property type="entry name" value="ISOPENTENYL PHOSPHATE KINASE"/>
    <property type="match status" value="1"/>
</dbReference>
<dbReference type="InterPro" id="IPR001057">
    <property type="entry name" value="Glu/AcGlu_kinase"/>
</dbReference>
<keyword evidence="11" id="KW-1185">Reference proteome</keyword>
<evidence type="ECO:0000256" key="1">
    <source>
        <dbReference type="ARBA" id="ARBA00022490"/>
    </source>
</evidence>